<dbReference type="EMBL" id="AP021889">
    <property type="protein sequence ID" value="BBP47017.1"/>
    <property type="molecule type" value="Genomic_DNA"/>
</dbReference>
<evidence type="ECO:0000256" key="3">
    <source>
        <dbReference type="ARBA" id="ARBA00022692"/>
    </source>
</evidence>
<reference evidence="10" key="1">
    <citation type="submission" date="2019-11" db="EMBL/GenBank/DDBJ databases">
        <title>Isolation and characterization of two novel species in the genus Thiomicrorhabdus.</title>
        <authorList>
            <person name="Mochizuki J."/>
            <person name="Kojima H."/>
            <person name="Fukui M."/>
        </authorList>
    </citation>
    <scope>NUCLEOTIDE SEQUENCE [LARGE SCALE GENOMIC DNA]</scope>
    <source>
        <strain evidence="10">aks77</strain>
    </source>
</reference>
<feature type="transmembrane region" description="Helical" evidence="7">
    <location>
        <begin position="118"/>
        <end position="141"/>
    </location>
</feature>
<sequence>MNIIELTMAEIASLFLMPVLVILAVMFAYAFYELGRFGFEWLMRAMGRKKEQPLNRFWAKNPQADQQEVELQLLRQLEPLRLVSRIAPMLGLVATMIPMGPALMAVAGGDFQGVANQLTIAFAAVIIALLAASMTFMTLSVRRRWLLEELKALVKAKAVQRPAKSELTAA</sequence>
<keyword evidence="5 7" id="KW-0472">Membrane</keyword>
<evidence type="ECO:0000256" key="7">
    <source>
        <dbReference type="SAM" id="Phobius"/>
    </source>
</evidence>
<feature type="transmembrane region" description="Helical" evidence="7">
    <location>
        <begin position="82"/>
        <end position="106"/>
    </location>
</feature>
<organism evidence="9 10">
    <name type="scientific">Thiosulfatimonas sediminis</name>
    <dbReference type="NCBI Taxonomy" id="2675054"/>
    <lineage>
        <taxon>Bacteria</taxon>
        <taxon>Pseudomonadati</taxon>
        <taxon>Pseudomonadota</taxon>
        <taxon>Gammaproteobacteria</taxon>
        <taxon>Thiotrichales</taxon>
        <taxon>Piscirickettsiaceae</taxon>
        <taxon>Thiosulfatimonas</taxon>
    </lineage>
</organism>
<accession>A0A6F8PY95</accession>
<keyword evidence="6" id="KW-0653">Protein transport</keyword>
<keyword evidence="4 7" id="KW-1133">Transmembrane helix</keyword>
<dbReference type="AlphaFoldDB" id="A0A6F8PY95"/>
<evidence type="ECO:0000256" key="1">
    <source>
        <dbReference type="ARBA" id="ARBA00004651"/>
    </source>
</evidence>
<comment type="similarity">
    <text evidence="6">Belongs to the exbB/tolQ family.</text>
</comment>
<evidence type="ECO:0000313" key="10">
    <source>
        <dbReference type="Proteomes" id="UP000501726"/>
    </source>
</evidence>
<gene>
    <name evidence="9" type="ORF">THMIRHAS_23900</name>
</gene>
<dbReference type="KEGG" id="tse:THMIRHAS_23900"/>
<keyword evidence="2" id="KW-1003">Cell membrane</keyword>
<protein>
    <recommendedName>
        <fullName evidence="8">MotA/TolQ/ExbB proton channel domain-containing protein</fullName>
    </recommendedName>
</protein>
<dbReference type="GO" id="GO:0005886">
    <property type="term" value="C:plasma membrane"/>
    <property type="evidence" value="ECO:0007669"/>
    <property type="project" value="UniProtKB-SubCell"/>
</dbReference>
<dbReference type="GO" id="GO:0015031">
    <property type="term" value="P:protein transport"/>
    <property type="evidence" value="ECO:0007669"/>
    <property type="project" value="UniProtKB-KW"/>
</dbReference>
<dbReference type="InterPro" id="IPR002898">
    <property type="entry name" value="MotA_ExbB_proton_chnl"/>
</dbReference>
<keyword evidence="3 7" id="KW-0812">Transmembrane</keyword>
<evidence type="ECO:0000256" key="4">
    <source>
        <dbReference type="ARBA" id="ARBA00022989"/>
    </source>
</evidence>
<comment type="subcellular location">
    <subcellularLocation>
        <location evidence="1">Cell membrane</location>
        <topology evidence="1">Multi-pass membrane protein</topology>
    </subcellularLocation>
    <subcellularLocation>
        <location evidence="6">Membrane</location>
        <topology evidence="6">Multi-pass membrane protein</topology>
    </subcellularLocation>
</comment>
<feature type="domain" description="MotA/TolQ/ExbB proton channel" evidence="8">
    <location>
        <begin position="64"/>
        <end position="140"/>
    </location>
</feature>
<name>A0A6F8PY95_9GAMM</name>
<feature type="transmembrane region" description="Helical" evidence="7">
    <location>
        <begin position="12"/>
        <end position="32"/>
    </location>
</feature>
<proteinExistence type="inferred from homology"/>
<keyword evidence="6" id="KW-0813">Transport</keyword>
<evidence type="ECO:0000256" key="2">
    <source>
        <dbReference type="ARBA" id="ARBA00022475"/>
    </source>
</evidence>
<evidence type="ECO:0000313" key="9">
    <source>
        <dbReference type="EMBL" id="BBP47017.1"/>
    </source>
</evidence>
<evidence type="ECO:0000256" key="6">
    <source>
        <dbReference type="RuleBase" id="RU004057"/>
    </source>
</evidence>
<evidence type="ECO:0000256" key="5">
    <source>
        <dbReference type="ARBA" id="ARBA00023136"/>
    </source>
</evidence>
<dbReference type="RefSeq" id="WP_173274100.1">
    <property type="nucleotide sequence ID" value="NZ_AP021889.1"/>
</dbReference>
<evidence type="ECO:0000259" key="8">
    <source>
        <dbReference type="Pfam" id="PF01618"/>
    </source>
</evidence>
<dbReference type="Proteomes" id="UP000501726">
    <property type="component" value="Chromosome"/>
</dbReference>
<keyword evidence="10" id="KW-1185">Reference proteome</keyword>
<dbReference type="Pfam" id="PF01618">
    <property type="entry name" value="MotA_ExbB"/>
    <property type="match status" value="1"/>
</dbReference>